<keyword evidence="2" id="KW-1185">Reference proteome</keyword>
<dbReference type="RefSeq" id="WP_191731421.1">
    <property type="nucleotide sequence ID" value="NZ_JACSPT010000034.1"/>
</dbReference>
<name>A0ABR8W0U5_9GAMM</name>
<dbReference type="EMBL" id="JACSPT010000034">
    <property type="protein sequence ID" value="MBD8010640.1"/>
    <property type="molecule type" value="Genomic_DNA"/>
</dbReference>
<evidence type="ECO:0000313" key="2">
    <source>
        <dbReference type="Proteomes" id="UP000621930"/>
    </source>
</evidence>
<sequence length="82" mass="9388">MDEIKKMDEEERVIAKEAGRVLTETFIARASNGPVVYVTNDTVVCKAPNSEPVMIKQLYRNLEISKRLPKRGTVKIKKKDIR</sequence>
<proteinExistence type="predicted"/>
<accession>A0ABR8W0U5</accession>
<protein>
    <submittedName>
        <fullName evidence="1">Uncharacterized protein</fullName>
    </submittedName>
</protein>
<evidence type="ECO:0000313" key="1">
    <source>
        <dbReference type="EMBL" id="MBD8010640.1"/>
    </source>
</evidence>
<gene>
    <name evidence="1" type="ORF">H9629_15065</name>
</gene>
<comment type="caution">
    <text evidence="1">The sequence shown here is derived from an EMBL/GenBank/DDBJ whole genome shotgun (WGS) entry which is preliminary data.</text>
</comment>
<organism evidence="1 2">
    <name type="scientific">Acinetobacter pecorum</name>
    <dbReference type="NCBI Taxonomy" id="2762215"/>
    <lineage>
        <taxon>Bacteria</taxon>
        <taxon>Pseudomonadati</taxon>
        <taxon>Pseudomonadota</taxon>
        <taxon>Gammaproteobacteria</taxon>
        <taxon>Moraxellales</taxon>
        <taxon>Moraxellaceae</taxon>
        <taxon>Acinetobacter</taxon>
    </lineage>
</organism>
<reference evidence="1 2" key="1">
    <citation type="submission" date="2020-08" db="EMBL/GenBank/DDBJ databases">
        <title>A Genomic Blueprint of the Chicken Gut Microbiome.</title>
        <authorList>
            <person name="Gilroy R."/>
            <person name="Ravi A."/>
            <person name="Getino M."/>
            <person name="Pursley I."/>
            <person name="Horton D.L."/>
            <person name="Alikhan N.-F."/>
            <person name="Baker D."/>
            <person name="Gharbi K."/>
            <person name="Hall N."/>
            <person name="Watson M."/>
            <person name="Adriaenssens E.M."/>
            <person name="Foster-Nyarko E."/>
            <person name="Jarju S."/>
            <person name="Secka A."/>
            <person name="Antonio M."/>
            <person name="Oren A."/>
            <person name="Chaudhuri R."/>
            <person name="La Ragione R.M."/>
            <person name="Hildebrand F."/>
            <person name="Pallen M.J."/>
        </authorList>
    </citation>
    <scope>NUCLEOTIDE SEQUENCE [LARGE SCALE GENOMIC DNA]</scope>
    <source>
        <strain evidence="1 2">Sa1BUA6</strain>
    </source>
</reference>
<dbReference type="Proteomes" id="UP000621930">
    <property type="component" value="Unassembled WGS sequence"/>
</dbReference>